<reference evidence="3" key="1">
    <citation type="submission" date="2016-10" db="EMBL/GenBank/DDBJ databases">
        <title>Frankia sp. NRRL B-16386 Genome sequencing.</title>
        <authorList>
            <person name="Ghodhbane-Gtari F."/>
            <person name="Swanson E."/>
            <person name="Gueddou A."/>
            <person name="Hezbri K."/>
            <person name="Ktari K."/>
            <person name="Nouioui I."/>
            <person name="Morris K."/>
            <person name="Simpson S."/>
            <person name="Abebe-Akele F."/>
            <person name="Thomas K."/>
            <person name="Gtari M."/>
            <person name="Tisa L.S."/>
        </authorList>
    </citation>
    <scope>NUCLEOTIDE SEQUENCE [LARGE SCALE GENOMIC DNA]</scope>
    <source>
        <strain evidence="3">NRRL B-16386</strain>
    </source>
</reference>
<sequence>MRARAIENQIHLVACDVAGSQAGHEMAGASVVVDPWGVVLAEAGRAPGSVTVTLTRVADSGTPARLSCSAESPADVPAFHLDEITVHDAVRTEQVAGPPPARHPLPR</sequence>
<dbReference type="PROSITE" id="PS50263">
    <property type="entry name" value="CN_HYDROLASE"/>
    <property type="match status" value="1"/>
</dbReference>
<dbReference type="AlphaFoldDB" id="A0A1V2IEZ4"/>
<dbReference type="InterPro" id="IPR036526">
    <property type="entry name" value="C-N_Hydrolase_sf"/>
</dbReference>
<dbReference type="InterPro" id="IPR003010">
    <property type="entry name" value="C-N_Hydrolase"/>
</dbReference>
<dbReference type="EMBL" id="MOMC01000015">
    <property type="protein sequence ID" value="ONH31635.1"/>
    <property type="molecule type" value="Genomic_DNA"/>
</dbReference>
<gene>
    <name evidence="2" type="ORF">BL253_08155</name>
</gene>
<name>A0A1V2IEZ4_9ACTN</name>
<accession>A0A1V2IEZ4</accession>
<dbReference type="Proteomes" id="UP000188929">
    <property type="component" value="Unassembled WGS sequence"/>
</dbReference>
<comment type="caution">
    <text evidence="2">The sequence shown here is derived from an EMBL/GenBank/DDBJ whole genome shotgun (WGS) entry which is preliminary data.</text>
</comment>
<dbReference type="Gene3D" id="3.60.110.10">
    <property type="entry name" value="Carbon-nitrogen hydrolase"/>
    <property type="match status" value="1"/>
</dbReference>
<evidence type="ECO:0000313" key="3">
    <source>
        <dbReference type="Proteomes" id="UP000188929"/>
    </source>
</evidence>
<dbReference type="Pfam" id="PF00795">
    <property type="entry name" value="CN_hydrolase"/>
    <property type="match status" value="1"/>
</dbReference>
<dbReference type="STRING" id="1834516.BL253_08155"/>
<keyword evidence="3" id="KW-1185">Reference proteome</keyword>
<proteinExistence type="predicted"/>
<evidence type="ECO:0000313" key="2">
    <source>
        <dbReference type="EMBL" id="ONH31635.1"/>
    </source>
</evidence>
<feature type="domain" description="CN hydrolase" evidence="1">
    <location>
        <begin position="1"/>
        <end position="56"/>
    </location>
</feature>
<protein>
    <recommendedName>
        <fullName evidence="1">CN hydrolase domain-containing protein</fullName>
    </recommendedName>
</protein>
<dbReference type="SUPFAM" id="SSF56317">
    <property type="entry name" value="Carbon-nitrogen hydrolase"/>
    <property type="match status" value="1"/>
</dbReference>
<evidence type="ECO:0000259" key="1">
    <source>
        <dbReference type="PROSITE" id="PS50263"/>
    </source>
</evidence>
<dbReference type="RefSeq" id="WP_241834626.1">
    <property type="nucleotide sequence ID" value="NZ_MOMC01000015.1"/>
</dbReference>
<organism evidence="2 3">
    <name type="scientific">Pseudofrankia asymbiotica</name>
    <dbReference type="NCBI Taxonomy" id="1834516"/>
    <lineage>
        <taxon>Bacteria</taxon>
        <taxon>Bacillati</taxon>
        <taxon>Actinomycetota</taxon>
        <taxon>Actinomycetes</taxon>
        <taxon>Frankiales</taxon>
        <taxon>Frankiaceae</taxon>
        <taxon>Pseudofrankia</taxon>
    </lineage>
</organism>